<evidence type="ECO:0000313" key="2">
    <source>
        <dbReference type="EMBL" id="KST68356.1"/>
    </source>
</evidence>
<evidence type="ECO:0000313" key="1">
    <source>
        <dbReference type="EMBL" id="KST68019.1"/>
    </source>
</evidence>
<dbReference type="RefSeq" id="WP_027843482.1">
    <property type="nucleotide sequence ID" value="NZ_LMTZ01000066.1"/>
</dbReference>
<keyword evidence="3" id="KW-1185">Reference proteome</keyword>
<dbReference type="Proteomes" id="UP000053372">
    <property type="component" value="Unassembled WGS sequence"/>
</dbReference>
<dbReference type="OrthoDB" id="261494at2"/>
<name>A0A0V7ZTT4_9CYAN</name>
<protein>
    <submittedName>
        <fullName evidence="1">Uncharacterized protein</fullName>
    </submittedName>
</protein>
<evidence type="ECO:0000313" key="3">
    <source>
        <dbReference type="Proteomes" id="UP000053372"/>
    </source>
</evidence>
<dbReference type="EMBL" id="LMTZ01000066">
    <property type="protein sequence ID" value="KST68356.1"/>
    <property type="molecule type" value="Genomic_DNA"/>
</dbReference>
<dbReference type="EMBL" id="LMTZ01000083">
    <property type="protein sequence ID" value="KST68019.1"/>
    <property type="molecule type" value="Genomic_DNA"/>
</dbReference>
<gene>
    <name evidence="1" type="ORF">BC008_32060</name>
    <name evidence="2" type="ORF">BC008_33065</name>
</gene>
<proteinExistence type="predicted"/>
<comment type="caution">
    <text evidence="1">The sequence shown here is derived from an EMBL/GenBank/DDBJ whole genome shotgun (WGS) entry which is preliminary data.</text>
</comment>
<sequence>MSKPIFELVDELPTGGLTVSMLNSLDFAMPGKWENVVGFVNTIKHITGETDESLIQAIGERAIYLYNDRSQGYQRAMWLYQTVDSTDKMLGTAALANKVGEKIPLLGFLNRITPKPDKAQTIDLSLKLVAELLAFCQINGIPGDSIGDFVGSLGEYSGESLMRMVALVCVDGLIPLGPDFIKQTQSFLSRTSPQELEENKTFDNLREAIPGKTAEGKLNFIGSSFDSVKGWMSGLVSSQDLTTDKVANRIQNFVDVADSKLDYLAAFLDLSTNYYEHTGTQTLARRLIERAFAEI</sequence>
<accession>A0A0V7ZTT4</accession>
<dbReference type="AlphaFoldDB" id="A0A0V7ZTT4"/>
<organism evidence="1 3">
    <name type="scientific">Mastigocoleus testarum BC008</name>
    <dbReference type="NCBI Taxonomy" id="371196"/>
    <lineage>
        <taxon>Bacteria</taxon>
        <taxon>Bacillati</taxon>
        <taxon>Cyanobacteriota</taxon>
        <taxon>Cyanophyceae</taxon>
        <taxon>Nostocales</taxon>
        <taxon>Hapalosiphonaceae</taxon>
        <taxon>Mastigocoleus</taxon>
    </lineage>
</organism>
<reference evidence="1 3" key="1">
    <citation type="journal article" date="2015" name="Genome Announc.">
        <title>Draft Genome of the Euendolithic (true boring) Cyanobacterium Mastigocoleus testarum strain BC008.</title>
        <authorList>
            <person name="Guida B.S."/>
            <person name="Garcia-Pichel F."/>
        </authorList>
    </citation>
    <scope>NUCLEOTIDE SEQUENCE [LARGE SCALE GENOMIC DNA]</scope>
    <source>
        <strain evidence="1 3">BC008</strain>
    </source>
</reference>